<dbReference type="Gene3D" id="3.10.20.90">
    <property type="entry name" value="Phosphatidylinositol 3-kinase Catalytic Subunit, Chain A, domain 1"/>
    <property type="match status" value="1"/>
</dbReference>
<name>A0A9J7XGR6_CYPCA</name>
<evidence type="ECO:0000259" key="14">
    <source>
        <dbReference type="PROSITE" id="PS50033"/>
    </source>
</evidence>
<dbReference type="GO" id="GO:0006511">
    <property type="term" value="P:ubiquitin-dependent protein catabolic process"/>
    <property type="evidence" value="ECO:0007669"/>
    <property type="project" value="TreeGrafter"/>
</dbReference>
<feature type="region of interest" description="Disordered" evidence="13">
    <location>
        <begin position="188"/>
        <end position="268"/>
    </location>
</feature>
<organism evidence="16 17">
    <name type="scientific">Cyprinus carpio carpio</name>
    <dbReference type="NCBI Taxonomy" id="630221"/>
    <lineage>
        <taxon>Eukaryota</taxon>
        <taxon>Metazoa</taxon>
        <taxon>Chordata</taxon>
        <taxon>Craniata</taxon>
        <taxon>Vertebrata</taxon>
        <taxon>Euteleostomi</taxon>
        <taxon>Actinopterygii</taxon>
        <taxon>Neopterygii</taxon>
        <taxon>Teleostei</taxon>
        <taxon>Ostariophysi</taxon>
        <taxon>Cypriniformes</taxon>
        <taxon>Cyprinidae</taxon>
        <taxon>Cyprininae</taxon>
        <taxon>Cyprinus</taxon>
    </lineage>
</organism>
<dbReference type="SUPFAM" id="SSF56204">
    <property type="entry name" value="Hect, E3 ligase catalytic domain"/>
    <property type="match status" value="1"/>
</dbReference>
<evidence type="ECO:0000256" key="3">
    <source>
        <dbReference type="ARBA" id="ARBA00004496"/>
    </source>
</evidence>
<feature type="compositionally biased region" description="Polar residues" evidence="13">
    <location>
        <begin position="255"/>
        <end position="268"/>
    </location>
</feature>
<comment type="catalytic activity">
    <reaction evidence="1">
        <text>S-ubiquitinyl-[E2 ubiquitin-conjugating enzyme]-L-cysteine + [acceptor protein]-L-lysine = [E2 ubiquitin-conjugating enzyme]-L-cysteine + N(6)-ubiquitinyl-[acceptor protein]-L-lysine.</text>
        <dbReference type="EC" id="2.3.2.26"/>
    </reaction>
</comment>
<evidence type="ECO:0000256" key="12">
    <source>
        <dbReference type="PROSITE-ProRule" id="PRU00104"/>
    </source>
</evidence>
<dbReference type="GO" id="GO:0061630">
    <property type="term" value="F:ubiquitin protein ligase activity"/>
    <property type="evidence" value="ECO:0007669"/>
    <property type="project" value="UniProtKB-EC"/>
</dbReference>
<keyword evidence="17" id="KW-1185">Reference proteome</keyword>
<dbReference type="SMART" id="SM00119">
    <property type="entry name" value="HECTc"/>
    <property type="match status" value="1"/>
</dbReference>
<feature type="compositionally biased region" description="Polar residues" evidence="13">
    <location>
        <begin position="192"/>
        <end position="210"/>
    </location>
</feature>
<reference evidence="16" key="2">
    <citation type="submission" date="2025-09" db="UniProtKB">
        <authorList>
            <consortium name="Ensembl"/>
        </authorList>
    </citation>
    <scope>IDENTIFICATION</scope>
</reference>
<dbReference type="AlphaFoldDB" id="A0A9J7XGR6"/>
<dbReference type="GO" id="GO:0061025">
    <property type="term" value="P:membrane fusion"/>
    <property type="evidence" value="ECO:0007669"/>
    <property type="project" value="TreeGrafter"/>
</dbReference>
<dbReference type="GO" id="GO:0005634">
    <property type="term" value="C:nucleus"/>
    <property type="evidence" value="ECO:0007669"/>
    <property type="project" value="TreeGrafter"/>
</dbReference>
<keyword evidence="7" id="KW-0808">Transferase</keyword>
<dbReference type="GO" id="GO:0007030">
    <property type="term" value="P:Golgi organization"/>
    <property type="evidence" value="ECO:0007669"/>
    <property type="project" value="TreeGrafter"/>
</dbReference>
<evidence type="ECO:0000256" key="13">
    <source>
        <dbReference type="SAM" id="MobiDB-lite"/>
    </source>
</evidence>
<evidence type="ECO:0000313" key="17">
    <source>
        <dbReference type="Proteomes" id="UP001108240"/>
    </source>
</evidence>
<comment type="subcellular location">
    <subcellularLocation>
        <location evidence="3">Cytoplasm</location>
    </subcellularLocation>
    <subcellularLocation>
        <location evidence="2">Endomembrane system</location>
    </subcellularLocation>
</comment>
<keyword evidence="6" id="KW-0963">Cytoplasm</keyword>
<evidence type="ECO:0000256" key="10">
    <source>
        <dbReference type="ARBA" id="ARBA00023043"/>
    </source>
</evidence>
<keyword evidence="8" id="KW-0677">Repeat</keyword>
<dbReference type="SUPFAM" id="SSF54236">
    <property type="entry name" value="Ubiquitin-like"/>
    <property type="match status" value="1"/>
</dbReference>
<evidence type="ECO:0000256" key="4">
    <source>
        <dbReference type="ARBA" id="ARBA00004906"/>
    </source>
</evidence>
<keyword evidence="10" id="KW-0040">ANK repeat</keyword>
<feature type="active site" description="Glycyl thioester intermediate" evidence="12">
    <location>
        <position position="665"/>
    </location>
</feature>
<evidence type="ECO:0000313" key="16">
    <source>
        <dbReference type="Ensembl" id="ENSCCRP00000105536.1"/>
    </source>
</evidence>
<dbReference type="Gene3D" id="3.30.2410.10">
    <property type="entry name" value="Hect, E3 ligase catalytic domain"/>
    <property type="match status" value="1"/>
</dbReference>
<dbReference type="Ensembl" id="ENSCCRT00000192236.1">
    <property type="protein sequence ID" value="ENSCCRP00000105536.1"/>
    <property type="gene ID" value="ENSCCRG00000079065.1"/>
</dbReference>
<dbReference type="InterPro" id="IPR050409">
    <property type="entry name" value="E3_ubiq-protein_ligase"/>
</dbReference>
<evidence type="ECO:0000256" key="7">
    <source>
        <dbReference type="ARBA" id="ARBA00022679"/>
    </source>
</evidence>
<evidence type="ECO:0000256" key="8">
    <source>
        <dbReference type="ARBA" id="ARBA00022737"/>
    </source>
</evidence>
<dbReference type="EC" id="2.3.2.26" evidence="5"/>
<dbReference type="InterPro" id="IPR029071">
    <property type="entry name" value="Ubiquitin-like_domsf"/>
</dbReference>
<evidence type="ECO:0000259" key="15">
    <source>
        <dbReference type="PROSITE" id="PS50237"/>
    </source>
</evidence>
<dbReference type="Proteomes" id="UP001108240">
    <property type="component" value="Unplaced"/>
</dbReference>
<evidence type="ECO:0000256" key="9">
    <source>
        <dbReference type="ARBA" id="ARBA00022786"/>
    </source>
</evidence>
<dbReference type="InterPro" id="IPR035983">
    <property type="entry name" value="Hect_E3_ubiquitin_ligase"/>
</dbReference>
<feature type="domain" description="UBX" evidence="14">
    <location>
        <begin position="88"/>
        <end position="164"/>
    </location>
</feature>
<dbReference type="Gene3D" id="3.90.1750.10">
    <property type="entry name" value="Hect, E3 ligase catalytic domains"/>
    <property type="match status" value="1"/>
</dbReference>
<keyword evidence="11" id="KW-0472">Membrane</keyword>
<comment type="pathway">
    <text evidence="4">Protein modification; protein ubiquitination.</text>
</comment>
<dbReference type="Pfam" id="PF00632">
    <property type="entry name" value="HECT"/>
    <property type="match status" value="1"/>
</dbReference>
<dbReference type="InterPro" id="IPR000569">
    <property type="entry name" value="HECT_dom"/>
</dbReference>
<dbReference type="PANTHER" id="PTHR11254:SF363">
    <property type="entry name" value="E3 UBIQUITIN-PROTEIN LIGASE HACE1"/>
    <property type="match status" value="1"/>
</dbReference>
<dbReference type="InterPro" id="IPR001012">
    <property type="entry name" value="UBX_dom"/>
</dbReference>
<dbReference type="PROSITE" id="PS50033">
    <property type="entry name" value="UBX"/>
    <property type="match status" value="1"/>
</dbReference>
<evidence type="ECO:0000256" key="2">
    <source>
        <dbReference type="ARBA" id="ARBA00004308"/>
    </source>
</evidence>
<feature type="domain" description="HECT" evidence="15">
    <location>
        <begin position="372"/>
        <end position="697"/>
    </location>
</feature>
<dbReference type="GeneTree" id="ENSGT00950000182865"/>
<dbReference type="PROSITE" id="PS50237">
    <property type="entry name" value="HECT"/>
    <property type="match status" value="1"/>
</dbReference>
<accession>A0A9J7XGR6</accession>
<evidence type="ECO:0000256" key="5">
    <source>
        <dbReference type="ARBA" id="ARBA00012485"/>
    </source>
</evidence>
<sequence length="697" mass="77800">MNSFPPLSIAPVQDETAPVAESTQAQSVVANQALQEWRAIRAQQDQEYNTSLLVDQEKERKKLVYQACEERRQKAIEARRQRMSACEEPSDGVLIKFKYPNGHTNMRKFRLSEPIQILFDFVGQDDIASEIFVVQEAASSRSVESSCSGSIMDHGINASSTLYVLWFSNKDVQEILSDQQNDGAYALHHTSHGQSSLSETSTQPSLSVPSFQPPLPEPSTRSALPEPSTRSPLPEPSTRSPLPEPSTRSPLPEPSTRSPLPEPSTQQPLTLFSQPQEILTLYDEPPLSPLSAQEPIIILDEQDESVSQNQSPVSTHHLGGPVDEIDLQTILKKMVSKVDGRFCPTSNQINVCRDNVLLCSLRAFKRRFFNPEAKLDVVFVDEDDNGEGAVDEGGPTREYLRLLMRAVHQSNIFEGHEKDRQLSLDTQALQTKLYMWVAKMIAVCVVHGGVGPHFFSERLFHQICGIPTPPATVDEVGDHTFREQLIKIQEATTVREANSAIAEAADSLSIIGALRHVSSLEEKDSLVQSAADFFVNGRLATALDQFVEGLKTLGLLEELRKNPAVFYNMFVSEEIPLQAKDLCTLFDVDFSVQGSNRRDRENMTICFWRDWLIDIEEGECSPVTLEKVLEFTSGASTVPPLGFPHRPQIQFLHEGNRIFPEANTCILVLRLPLHSSYEAFKQYMMEGILQAPTFGLA</sequence>
<proteinExistence type="predicted"/>
<dbReference type="OMA" id="APSFNNM"/>
<keyword evidence="9 12" id="KW-0833">Ubl conjugation pathway</keyword>
<dbReference type="PANTHER" id="PTHR11254">
    <property type="entry name" value="HECT DOMAIN UBIQUITIN-PROTEIN LIGASE"/>
    <property type="match status" value="1"/>
</dbReference>
<evidence type="ECO:0000256" key="11">
    <source>
        <dbReference type="ARBA" id="ARBA00023136"/>
    </source>
</evidence>
<protein>
    <recommendedName>
        <fullName evidence="5">HECT-type E3 ubiquitin transferase</fullName>
        <ecNumber evidence="5">2.3.2.26</ecNumber>
    </recommendedName>
</protein>
<evidence type="ECO:0000256" key="6">
    <source>
        <dbReference type="ARBA" id="ARBA00022490"/>
    </source>
</evidence>
<dbReference type="GO" id="GO:0000209">
    <property type="term" value="P:protein polyubiquitination"/>
    <property type="evidence" value="ECO:0007669"/>
    <property type="project" value="TreeGrafter"/>
</dbReference>
<dbReference type="GO" id="GO:0000139">
    <property type="term" value="C:Golgi membrane"/>
    <property type="evidence" value="ECO:0007669"/>
    <property type="project" value="TreeGrafter"/>
</dbReference>
<evidence type="ECO:0000256" key="1">
    <source>
        <dbReference type="ARBA" id="ARBA00000885"/>
    </source>
</evidence>
<reference evidence="16" key="1">
    <citation type="submission" date="2025-08" db="UniProtKB">
        <authorList>
            <consortium name="Ensembl"/>
        </authorList>
    </citation>
    <scope>IDENTIFICATION</scope>
</reference>